<feature type="compositionally biased region" description="Basic and acidic residues" evidence="1">
    <location>
        <begin position="254"/>
        <end position="280"/>
    </location>
</feature>
<reference evidence="2" key="1">
    <citation type="journal article" date="2023" name="G3 (Bethesda)">
        <title>Whole genome assembly and annotation of the endangered Caribbean coral Acropora cervicornis.</title>
        <authorList>
            <person name="Selwyn J.D."/>
            <person name="Vollmer S.V."/>
        </authorList>
    </citation>
    <scope>NUCLEOTIDE SEQUENCE</scope>
    <source>
        <strain evidence="2">K2</strain>
    </source>
</reference>
<feature type="region of interest" description="Disordered" evidence="1">
    <location>
        <begin position="223"/>
        <end position="313"/>
    </location>
</feature>
<evidence type="ECO:0000313" key="3">
    <source>
        <dbReference type="Proteomes" id="UP001249851"/>
    </source>
</evidence>
<organism evidence="2 3">
    <name type="scientific">Acropora cervicornis</name>
    <name type="common">Staghorn coral</name>
    <dbReference type="NCBI Taxonomy" id="6130"/>
    <lineage>
        <taxon>Eukaryota</taxon>
        <taxon>Metazoa</taxon>
        <taxon>Cnidaria</taxon>
        <taxon>Anthozoa</taxon>
        <taxon>Hexacorallia</taxon>
        <taxon>Scleractinia</taxon>
        <taxon>Astrocoeniina</taxon>
        <taxon>Acroporidae</taxon>
        <taxon>Acropora</taxon>
    </lineage>
</organism>
<feature type="compositionally biased region" description="Polar residues" evidence="1">
    <location>
        <begin position="284"/>
        <end position="298"/>
    </location>
</feature>
<dbReference type="AlphaFoldDB" id="A0AAD9QEZ1"/>
<evidence type="ECO:0000313" key="2">
    <source>
        <dbReference type="EMBL" id="KAK2560047.1"/>
    </source>
</evidence>
<feature type="compositionally biased region" description="Polar residues" evidence="1">
    <location>
        <begin position="223"/>
        <end position="239"/>
    </location>
</feature>
<accession>A0AAD9QEZ1</accession>
<sequence length="336" mass="38569">MAQNKKTVSKFEFNKRIRDLLSRDRHRLRETFQKFDKEHANRLAEINSMQEKVRHSMRNLVKERVKAQLRTDAEHNQTRKESETEESLFLSEKFSIPQLNDSRIAFTPEARRKSYQKALLPSIPVSRSEHLQVPNNPDARIRRHSVPHRPTFLPESPKDIRKLPKAYLSSSPPKEGLKGGFLIETPLMSNLAFSSPKQRSQGINVQHNKNGYRLSIHDLPTSVSRSDNLLNTPVKNSPQFYRRPVRAQNSHGAKYKDSHSETNADRKMECTKSVKSKEQEDSGENTTGSGHSNHSTVAMETEAEITPDINNDKLKFVKWSRSTSLPTDPALNEIEK</sequence>
<dbReference type="EMBL" id="JARQWQ010000037">
    <property type="protein sequence ID" value="KAK2560047.1"/>
    <property type="molecule type" value="Genomic_DNA"/>
</dbReference>
<name>A0AAD9QEZ1_ACRCE</name>
<dbReference type="Proteomes" id="UP001249851">
    <property type="component" value="Unassembled WGS sequence"/>
</dbReference>
<gene>
    <name evidence="2" type="ORF">P5673_016996</name>
</gene>
<keyword evidence="3" id="KW-1185">Reference proteome</keyword>
<evidence type="ECO:0000256" key="1">
    <source>
        <dbReference type="SAM" id="MobiDB-lite"/>
    </source>
</evidence>
<protein>
    <submittedName>
        <fullName evidence="2">Uncharacterized protein</fullName>
    </submittedName>
</protein>
<comment type="caution">
    <text evidence="2">The sequence shown here is derived from an EMBL/GenBank/DDBJ whole genome shotgun (WGS) entry which is preliminary data.</text>
</comment>
<reference evidence="2" key="2">
    <citation type="journal article" date="2023" name="Science">
        <title>Genomic signatures of disease resistance in endangered staghorn corals.</title>
        <authorList>
            <person name="Vollmer S.V."/>
            <person name="Selwyn J.D."/>
            <person name="Despard B.A."/>
            <person name="Roesel C.L."/>
        </authorList>
    </citation>
    <scope>NUCLEOTIDE SEQUENCE</scope>
    <source>
        <strain evidence="2">K2</strain>
    </source>
</reference>
<proteinExistence type="predicted"/>